<dbReference type="EMBL" id="HACG01038904">
    <property type="protein sequence ID" value="CEK85769.1"/>
    <property type="molecule type" value="Transcribed_RNA"/>
</dbReference>
<feature type="compositionally biased region" description="Polar residues" evidence="1">
    <location>
        <begin position="13"/>
        <end position="36"/>
    </location>
</feature>
<accession>A0A0B7AXQ0</accession>
<feature type="non-terminal residue" evidence="2">
    <location>
        <position position="99"/>
    </location>
</feature>
<gene>
    <name evidence="2" type="primary">ORF150167</name>
</gene>
<sequence>SQQTEVKTRMPPNITSTGASANVKTAKTEQDNVQTTESKHVVDSGRSNNITDRKRQVSGGSSGQNTLEKKHIPGGTNFQNVSERKRVPSGGSNGSGHNT</sequence>
<feature type="non-terminal residue" evidence="2">
    <location>
        <position position="1"/>
    </location>
</feature>
<evidence type="ECO:0000256" key="1">
    <source>
        <dbReference type="SAM" id="MobiDB-lite"/>
    </source>
</evidence>
<organism evidence="2">
    <name type="scientific">Arion vulgaris</name>
    <dbReference type="NCBI Taxonomy" id="1028688"/>
    <lineage>
        <taxon>Eukaryota</taxon>
        <taxon>Metazoa</taxon>
        <taxon>Spiralia</taxon>
        <taxon>Lophotrochozoa</taxon>
        <taxon>Mollusca</taxon>
        <taxon>Gastropoda</taxon>
        <taxon>Heterobranchia</taxon>
        <taxon>Euthyneura</taxon>
        <taxon>Panpulmonata</taxon>
        <taxon>Eupulmonata</taxon>
        <taxon>Stylommatophora</taxon>
        <taxon>Helicina</taxon>
        <taxon>Arionoidea</taxon>
        <taxon>Arionidae</taxon>
        <taxon>Arion</taxon>
    </lineage>
</organism>
<dbReference type="AlphaFoldDB" id="A0A0B7AXQ0"/>
<evidence type="ECO:0000313" key="2">
    <source>
        <dbReference type="EMBL" id="CEK85769.1"/>
    </source>
</evidence>
<protein>
    <submittedName>
        <fullName evidence="2">Uncharacterized protein</fullName>
    </submittedName>
</protein>
<name>A0A0B7AXQ0_9EUPU</name>
<reference evidence="2" key="1">
    <citation type="submission" date="2014-12" db="EMBL/GenBank/DDBJ databases">
        <title>Insight into the proteome of Arion vulgaris.</title>
        <authorList>
            <person name="Aradska J."/>
            <person name="Bulat T."/>
            <person name="Smidak R."/>
            <person name="Sarate P."/>
            <person name="Gangsoo J."/>
            <person name="Sialana F."/>
            <person name="Bilban M."/>
            <person name="Lubec G."/>
        </authorList>
    </citation>
    <scope>NUCLEOTIDE SEQUENCE</scope>
    <source>
        <tissue evidence="2">Skin</tissue>
    </source>
</reference>
<feature type="region of interest" description="Disordered" evidence="1">
    <location>
        <begin position="1"/>
        <end position="99"/>
    </location>
</feature>
<proteinExistence type="predicted"/>